<dbReference type="InterPro" id="IPR001747">
    <property type="entry name" value="Vitellogenin_N"/>
</dbReference>
<evidence type="ECO:0000313" key="8">
    <source>
        <dbReference type="Proteomes" id="UP000663832"/>
    </source>
</evidence>
<dbReference type="Proteomes" id="UP000663832">
    <property type="component" value="Unassembled WGS sequence"/>
</dbReference>
<evidence type="ECO:0000256" key="1">
    <source>
        <dbReference type="ARBA" id="ARBA00022729"/>
    </source>
</evidence>
<comment type="caution">
    <text evidence="7">The sequence shown here is derived from an EMBL/GenBank/DDBJ whole genome shotgun (WGS) entry which is preliminary data.</text>
</comment>
<gene>
    <name evidence="7" type="ORF">BJG266_LOCUS6669</name>
    <name evidence="6" type="ORF">QVE165_LOCUS3044</name>
</gene>
<feature type="compositionally biased region" description="Basic and acidic residues" evidence="3">
    <location>
        <begin position="249"/>
        <end position="270"/>
    </location>
</feature>
<keyword evidence="1 4" id="KW-0732">Signal</keyword>
<protein>
    <recommendedName>
        <fullName evidence="5">Vitellogenin domain-containing protein</fullName>
    </recommendedName>
</protein>
<reference evidence="7" key="1">
    <citation type="submission" date="2021-02" db="EMBL/GenBank/DDBJ databases">
        <authorList>
            <person name="Nowell W R."/>
        </authorList>
    </citation>
    <scope>NUCLEOTIDE SEQUENCE</scope>
</reference>
<comment type="caution">
    <text evidence="2">Lacks conserved residue(s) required for the propagation of feature annotation.</text>
</comment>
<feature type="compositionally biased region" description="Acidic residues" evidence="3">
    <location>
        <begin position="275"/>
        <end position="287"/>
    </location>
</feature>
<feature type="chain" id="PRO_5035598390" description="Vitellogenin domain-containing protein" evidence="4">
    <location>
        <begin position="22"/>
        <end position="3012"/>
    </location>
</feature>
<dbReference type="Pfam" id="PF01347">
    <property type="entry name" value="Vitellogenin_N"/>
    <property type="match status" value="1"/>
</dbReference>
<dbReference type="InterPro" id="IPR011030">
    <property type="entry name" value="Lipovitellin_superhlx_dom"/>
</dbReference>
<sequence>MIASVNLRLILVLLLICRASTAPVSPNKPDPMCSSAHLVASDQGSLVYKYKTEVKLSVANGQYDIKNQITADVHIKNLNDCNYAVQLKNVKITESQDETESPVTSLATKDLENLVVRCRWVDGFLIAVEADASAKADHVNFIKGILSALQVYSPVPTDGENIVREEDVLGVCTTRYKYSQKGATTQINKNKDLSTCSKDKIHLSSSPVLTSLLGPLVEEVFSAKSRYVCQTEIRDKKIQSVKCKTIEIDSDSDKKSADKHTHDNHDHIDGSDSSSSEEDDHDFSDKADEEEISSKLISIKQELKLQTTSVVNVDAGSIKNAVRQTLQYDPTTSFDRSNEVVLNLVSKIQGLLKSNDWDQFASSHFVEVVNELRRMSKADLHNFQANADIKNVVPLFLKEIYSHDPVGSSINFDPATLKFTNPLAVFYLDSPTEDLVKQIVQSSTKLTAAQVPEFVVLAATILKSYKARQDNNKDANDKIKEFQKAISKFLKSPAKDSSNVTTAVLAAYAQLGVYDDQVRILAANDKAPLEVQYQALNTIRHICDDFIDDANQVKIRTDLQSLLLKILQNKSNKNAVRVWAFEALFTSFIYNPEEDDSTLGDNLEKALSEILDQPLNQVNGFIWSALKYSVLDRLCPLRGLAARLRAHHSNKKQFLEQATLSSRQIQIELPLRRNYRAVIHLCVVFENDRAVPSFIGGKLAFDGIRRETLRLPWIEVALIIENLDWNFADYFYRLDPLNTNKNVDDTYKEKTKKDLPAGLKKLQETYDNKDEDPDPSVHLFLKLFGADIRSRDITDKVQDLLRSNLRTFIRNQVLNKFKDLAGKNPIFRIPLEIGAASAAANGLTLYKSAQLGILADLTADFKDTRDSAGSGTFKLTSHSAISLSFTFQREVSSPLTSLGETVQIGVLSNVPFDYTAVADKNGRTREFNLLNTQSTLLATNFKYALRTSKGVQDVANRKSASIDPSCTPSTLYRALGIRACLELNPFRSIQLGSRPSYPITITLNKDPSIKKWRIGWRFDAKDAPQYEVAVQSIGATTAYPGLGISATKTGTNFDIKVLTGMKSFYIKGTQTGNKFDGTVYSSDDKEVMTTSGTLVINNDGFKLDTKLVDIASKKEVLALKTDIVPNRGKGLTADIALTTPDKARSFKIHFLGDLYQPNNRLVHIDAGFVLGDLNYNGKVHLERSADQTRIELRRSMKLGKNLPQNGYDFIYERKHTNDKTKNDCNIVSHLSLRTPQRDEPVKVFDFKSDFTRTTDLSNATLHSSLDFVLLTRNPPVQERIEVDYIRQSRKPNSQAKRLISPEANLKVQVKTKSNVFNFLLDHHHRKSSEASKKGPINAPPTFDINNKIHIVADTDKLYPDIPRPFAFDVLSDLDFELLNKVDYKFQYDLRRRQRSAVFTYHSQVDKITDGHLFSGTSKSELQWDNKQKKATSTGSFSICTNSRSLKTHWDIDTNIVPDKNDVTLDVNIRFDRQPKKDSPKSFIGTYNVTLRAPKHESIQLIDLDGNLTKQIGKFETYNSIAFRREKKLKELNLNVIVHRNQTGDGSLKTKLALSLPFKYIPYITHKLIIQRTASNGRVKNIQSKLLAKPVFAHYGQINIDRSDDDKKPPCVHVKNVVEYLRANGDNLNGFSEINVHRWSKLHTEGYFKRNNDLLHKHSIGYIFSNKTRKIAFSLASPQISKNPLSFIGELTIDRENRIGKLKWPQEVTFHLEFGTPLSNLTAVYVSYKLPMFNKDADRTVDAYVGFKLASPKITPISMYFYGKGSLNTTLHISDTINIGDDISLGGSLTAQYNPQLISQISISTATKFYDKEFQNSLYALLKQHQLIVRGIINTTNDEDYKYEMDIGFDDDSLTGHTERTDGQQTIISDIDAKKCTPTEKFSRCYKGDITVRTGVSGAGKKGTFDVSLGRGSAKIDIKVPEQIELKFNHIHNGRIRDEDFSSKTTIEGKSLQADNKRSFNYAGSVEKEDGKWNNIQLQSSIADKKTGQKVLASDINFNQKITNKLSGQFQRKINVNIQRSGLTVIDWASDAVSCKDANPSNVLTGICETGKFTLKTSNVLAQRLRQRLELPPDPKLSNAAGQVTYDGTLKLDLKFDPKTGPHTCSLDINRLQEDAVDLNVSYQPRYDKEPMNLDLKANFPRQNPISVKYDEKRNTQTNFHGTLKYSFNSNDKTAEKAYECDVDRPDASDFSVNCKGERTTLTIDVDRNAGKSKAYIDLNRFEGERFGYEGTRNQKTNELDFTLYTLITSWNIKRQPGKSATIVVKQKTKEVLRVESVKVNDHEVTMKFTPSNIQLKLEWDNSTVVTLKQTQPQQRNLATLTVDRARIRSYLPSLRNQNRPSHDIDEAGSTSKKPLVELAFDSHTIISLSQALNKLGSHNGLYGLDTVKKSFKLQIGDAPLTVYNIQHWKTHREHSQLPESYSIRIVNDANGNFIQATTNKWNEDRLIAKISHSFDGGKTTTTDLKVDRNYGHQVGSIYFFHSLGYRNIEGSRQLRNFTRHFLRSHLLKDLNQTNLAELVRGFRKRVRSILDVDYNALKAIVATWKEEPEKSFLRQWSNRLGLSEFFVKYPTFGEASDRISVILRERAREREEFWRNRIAAIVDENRIKDLAERAQARRTELIKRLLDKAEKALDRFLPKVDQADVDKRIANYITKLLATFEQYSKRKTEQWKAVFKAIDNASKGEENKWFRILVADIDSDAFAKAADAETDKVIKKLGDSSKLFISNLQHLSKRITKRREAIRERVKNAIRHIPKAYINNTNFEVLVPLGREPGSYIGRSELVLGVGSLLRNRDQAYDTIRSILESRITARMEKLKNSFKALRSLLKRLLKRNPSLTPEFKAIIAQTGDAIDLHGNYIYLNPACDYIIAHDFFNLQFSFRYFNGKIYSIIPNQVEIKDHECSDTGRVQVCNHGGFYTLNVPMHYSDNVDGAVGSARDRTRTKNANLSRWLVKDCPAATRDQPKKGGQAIIECTSNDDDDEEFCENFVRTGLKEGKDRRQLIAQALQARQAST</sequence>
<evidence type="ECO:0000313" key="6">
    <source>
        <dbReference type="EMBL" id="CAF0778938.1"/>
    </source>
</evidence>
<dbReference type="InterPro" id="IPR015819">
    <property type="entry name" value="Lipid_transp_b-sht_shell"/>
</dbReference>
<dbReference type="GO" id="GO:0005319">
    <property type="term" value="F:lipid transporter activity"/>
    <property type="evidence" value="ECO:0007669"/>
    <property type="project" value="InterPro"/>
</dbReference>
<dbReference type="SMART" id="SM00638">
    <property type="entry name" value="LPD_N"/>
    <property type="match status" value="1"/>
</dbReference>
<dbReference type="PROSITE" id="PS51211">
    <property type="entry name" value="VITELLOGENIN"/>
    <property type="match status" value="1"/>
</dbReference>
<dbReference type="InterPro" id="IPR016024">
    <property type="entry name" value="ARM-type_fold"/>
</dbReference>
<evidence type="ECO:0000313" key="9">
    <source>
        <dbReference type="Proteomes" id="UP000663877"/>
    </source>
</evidence>
<dbReference type="OrthoDB" id="6484170at2759"/>
<evidence type="ECO:0000256" key="4">
    <source>
        <dbReference type="SAM" id="SignalP"/>
    </source>
</evidence>
<organism evidence="7 9">
    <name type="scientific">Adineta steineri</name>
    <dbReference type="NCBI Taxonomy" id="433720"/>
    <lineage>
        <taxon>Eukaryota</taxon>
        <taxon>Metazoa</taxon>
        <taxon>Spiralia</taxon>
        <taxon>Gnathifera</taxon>
        <taxon>Rotifera</taxon>
        <taxon>Eurotatoria</taxon>
        <taxon>Bdelloidea</taxon>
        <taxon>Adinetida</taxon>
        <taxon>Adinetidae</taxon>
        <taxon>Adineta</taxon>
    </lineage>
</organism>
<dbReference type="Gene3D" id="2.30.230.10">
    <property type="entry name" value="Lipovitellin, beta-sheet shell regions, chain A"/>
    <property type="match status" value="1"/>
</dbReference>
<dbReference type="SUPFAM" id="SSF56968">
    <property type="entry name" value="Lipovitellin-phosvitin complex, beta-sheet shell regions"/>
    <property type="match status" value="1"/>
</dbReference>
<evidence type="ECO:0000256" key="2">
    <source>
        <dbReference type="PROSITE-ProRule" id="PRU00557"/>
    </source>
</evidence>
<keyword evidence="8" id="KW-1185">Reference proteome</keyword>
<dbReference type="Proteomes" id="UP000663877">
    <property type="component" value="Unassembled WGS sequence"/>
</dbReference>
<name>A0A813UJY2_9BILA</name>
<accession>A0A813UJY2</accession>
<evidence type="ECO:0000313" key="7">
    <source>
        <dbReference type="EMBL" id="CAF0828735.1"/>
    </source>
</evidence>
<dbReference type="EMBL" id="CAJNOM010000010">
    <property type="protein sequence ID" value="CAF0778938.1"/>
    <property type="molecule type" value="Genomic_DNA"/>
</dbReference>
<feature type="signal peptide" evidence="4">
    <location>
        <begin position="1"/>
        <end position="21"/>
    </location>
</feature>
<feature type="domain" description="Vitellogenin" evidence="5">
    <location>
        <begin position="38"/>
        <end position="891"/>
    </location>
</feature>
<feature type="region of interest" description="Disordered" evidence="3">
    <location>
        <begin position="249"/>
        <end position="287"/>
    </location>
</feature>
<evidence type="ECO:0000259" key="5">
    <source>
        <dbReference type="PROSITE" id="PS51211"/>
    </source>
</evidence>
<dbReference type="InterPro" id="IPR015816">
    <property type="entry name" value="Vitellinogen_b-sht_N"/>
</dbReference>
<dbReference type="SUPFAM" id="SSF48371">
    <property type="entry name" value="ARM repeat"/>
    <property type="match status" value="1"/>
</dbReference>
<dbReference type="EMBL" id="CAJNOI010000019">
    <property type="protein sequence ID" value="CAF0828735.1"/>
    <property type="molecule type" value="Genomic_DNA"/>
</dbReference>
<proteinExistence type="predicted"/>
<dbReference type="Gene3D" id="1.25.10.20">
    <property type="entry name" value="Vitellinogen, superhelical"/>
    <property type="match status" value="1"/>
</dbReference>
<evidence type="ECO:0000256" key="3">
    <source>
        <dbReference type="SAM" id="MobiDB-lite"/>
    </source>
</evidence>